<feature type="domain" description="Amidase" evidence="2">
    <location>
        <begin position="19"/>
        <end position="367"/>
    </location>
</feature>
<accession>A0A2C9CUL3</accession>
<dbReference type="Proteomes" id="UP000220034">
    <property type="component" value="Unassembled WGS sequence"/>
</dbReference>
<keyword evidence="4" id="KW-1185">Reference proteome</keyword>
<dbReference type="EMBL" id="OCTN01000006">
    <property type="protein sequence ID" value="SOH94947.1"/>
    <property type="molecule type" value="Genomic_DNA"/>
</dbReference>
<organism evidence="3 4">
    <name type="scientific">Pontivivens marinum</name>
    <dbReference type="NCBI Taxonomy" id="1690039"/>
    <lineage>
        <taxon>Bacteria</taxon>
        <taxon>Pseudomonadati</taxon>
        <taxon>Pseudomonadota</taxon>
        <taxon>Alphaproteobacteria</taxon>
        <taxon>Rhodobacterales</taxon>
        <taxon>Paracoccaceae</taxon>
        <taxon>Pontivivens</taxon>
    </lineage>
</organism>
<dbReference type="InterPro" id="IPR000120">
    <property type="entry name" value="Amidase"/>
</dbReference>
<dbReference type="InterPro" id="IPR020556">
    <property type="entry name" value="Amidase_CS"/>
</dbReference>
<protein>
    <submittedName>
        <fullName evidence="3">Amidase/aspartyl-tRNA(Asn)/glutamyl-tRNA(Gln) amidotransferase subunit A</fullName>
    </submittedName>
</protein>
<dbReference type="AlphaFoldDB" id="A0A2C9CUL3"/>
<sequence>MLRNLAPLDGCVERLHRAGGSGPLHGIRLAVKDNIEVAGALFSAGHPLFRDRRGAATAPAVAALLAAGASLSAMTATDAGGFGVTTAGVLNPRYPERVVGGSSGGSAAMVAAGRVDLGLGTDTGGSVRIPAACTRLWGMKLRHGAVSASGMWPMAAGLDSFGFIAAKPEIISRAVCLLLPAPALRRVPTRRIAYVDGAGWRRDRVTSHVFAAAIAALPDLGVEAVRVALPERARLGECHAIQVLTEAQDVYREITDHDQLAPATARALRAALQITDAQRQVATAQIDALNAQFEALSGEFDALLSPTLPVLPPKIGQRRVRLDNLPVLSALTAETCLANLTGRAAICAPVGPVSLQLTGLAMSEHALSSHGADLLCGLAAHPLIQNT</sequence>
<evidence type="ECO:0000256" key="1">
    <source>
        <dbReference type="ARBA" id="ARBA00009199"/>
    </source>
</evidence>
<dbReference type="GO" id="GO:0016740">
    <property type="term" value="F:transferase activity"/>
    <property type="evidence" value="ECO:0007669"/>
    <property type="project" value="UniProtKB-KW"/>
</dbReference>
<reference evidence="4" key="1">
    <citation type="submission" date="2017-09" db="EMBL/GenBank/DDBJ databases">
        <authorList>
            <person name="Varghese N."/>
            <person name="Submissions S."/>
        </authorList>
    </citation>
    <scope>NUCLEOTIDE SEQUENCE [LARGE SCALE GENOMIC DNA]</scope>
    <source>
        <strain evidence="4">C7</strain>
    </source>
</reference>
<proteinExistence type="inferred from homology"/>
<dbReference type="Gene3D" id="3.90.1300.10">
    <property type="entry name" value="Amidase signature (AS) domain"/>
    <property type="match status" value="1"/>
</dbReference>
<evidence type="ECO:0000259" key="2">
    <source>
        <dbReference type="Pfam" id="PF01425"/>
    </source>
</evidence>
<dbReference type="InterPro" id="IPR023631">
    <property type="entry name" value="Amidase_dom"/>
</dbReference>
<keyword evidence="3" id="KW-0808">Transferase</keyword>
<name>A0A2C9CUL3_9RHOB</name>
<dbReference type="InterPro" id="IPR036928">
    <property type="entry name" value="AS_sf"/>
</dbReference>
<evidence type="ECO:0000313" key="4">
    <source>
        <dbReference type="Proteomes" id="UP000220034"/>
    </source>
</evidence>
<dbReference type="RefSeq" id="WP_097931013.1">
    <property type="nucleotide sequence ID" value="NZ_OCTN01000006.1"/>
</dbReference>
<dbReference type="SUPFAM" id="SSF75304">
    <property type="entry name" value="Amidase signature (AS) enzymes"/>
    <property type="match status" value="1"/>
</dbReference>
<comment type="similarity">
    <text evidence="1">Belongs to the amidase family.</text>
</comment>
<gene>
    <name evidence="3" type="ORF">SAMN06273572_10698</name>
</gene>
<dbReference type="PANTHER" id="PTHR11895:SF7">
    <property type="entry name" value="GLUTAMYL-TRNA(GLN) AMIDOTRANSFERASE SUBUNIT A, MITOCHONDRIAL"/>
    <property type="match status" value="1"/>
</dbReference>
<dbReference type="OrthoDB" id="9811471at2"/>
<dbReference type="PROSITE" id="PS00571">
    <property type="entry name" value="AMIDASES"/>
    <property type="match status" value="1"/>
</dbReference>
<dbReference type="PANTHER" id="PTHR11895">
    <property type="entry name" value="TRANSAMIDASE"/>
    <property type="match status" value="1"/>
</dbReference>
<dbReference type="Pfam" id="PF01425">
    <property type="entry name" value="Amidase"/>
    <property type="match status" value="1"/>
</dbReference>
<evidence type="ECO:0000313" key="3">
    <source>
        <dbReference type="EMBL" id="SOH94947.1"/>
    </source>
</evidence>